<keyword evidence="4" id="KW-1015">Disulfide bond</keyword>
<dbReference type="PANTHER" id="PTHR47966">
    <property type="entry name" value="BETA-SITE APP-CLEAVING ENZYME, ISOFORM A-RELATED"/>
    <property type="match status" value="1"/>
</dbReference>
<evidence type="ECO:0000313" key="6">
    <source>
        <dbReference type="EMBL" id="EHH22817.1"/>
    </source>
</evidence>
<keyword evidence="2" id="KW-0645">Protease</keyword>
<dbReference type="MEROPS" id="A01.051"/>
<reference evidence="6" key="1">
    <citation type="journal article" date="2011" name="Nat. Biotechnol.">
        <title>Genome sequencing and comparison of two nonhuman primate animal models, the cynomolgus and Chinese rhesus macaques.</title>
        <authorList>
            <person name="Yan G."/>
            <person name="Zhang G."/>
            <person name="Fang X."/>
            <person name="Zhang Y."/>
            <person name="Li C."/>
            <person name="Ling F."/>
            <person name="Cooper D.N."/>
            <person name="Li Q."/>
            <person name="Li Y."/>
            <person name="van Gool A.J."/>
            <person name="Du H."/>
            <person name="Chen J."/>
            <person name="Chen R."/>
            <person name="Zhang P."/>
            <person name="Huang Z."/>
            <person name="Thompson J.R."/>
            <person name="Meng Y."/>
            <person name="Bai Y."/>
            <person name="Wang J."/>
            <person name="Zhuo M."/>
            <person name="Wang T."/>
            <person name="Huang Y."/>
            <person name="Wei L."/>
            <person name="Li J."/>
            <person name="Wang Z."/>
            <person name="Hu H."/>
            <person name="Yang P."/>
            <person name="Le L."/>
            <person name="Stenson P.D."/>
            <person name="Li B."/>
            <person name="Liu X."/>
            <person name="Ball E.V."/>
            <person name="An N."/>
            <person name="Huang Q."/>
            <person name="Zhang Y."/>
            <person name="Fan W."/>
            <person name="Zhang X."/>
            <person name="Li Y."/>
            <person name="Wang W."/>
            <person name="Katze M.G."/>
            <person name="Su B."/>
            <person name="Nielsen R."/>
            <person name="Yang H."/>
            <person name="Wang J."/>
            <person name="Wang X."/>
            <person name="Wang J."/>
        </authorList>
    </citation>
    <scope>NUCLEOTIDE SEQUENCE [LARGE SCALE GENOMIC DNA]</scope>
    <source>
        <strain evidence="6">CR-5</strain>
    </source>
</reference>
<organism evidence="6">
    <name type="scientific">Macaca mulatta</name>
    <name type="common">Rhesus macaque</name>
    <dbReference type="NCBI Taxonomy" id="9544"/>
    <lineage>
        <taxon>Eukaryota</taxon>
        <taxon>Metazoa</taxon>
        <taxon>Chordata</taxon>
        <taxon>Craniata</taxon>
        <taxon>Vertebrata</taxon>
        <taxon>Euteleostomi</taxon>
        <taxon>Mammalia</taxon>
        <taxon>Eutheria</taxon>
        <taxon>Euarchontoglires</taxon>
        <taxon>Primates</taxon>
        <taxon>Haplorrhini</taxon>
        <taxon>Catarrhini</taxon>
        <taxon>Cercopithecidae</taxon>
        <taxon>Cercopithecinae</taxon>
        <taxon>Macaca</taxon>
    </lineage>
</organism>
<keyword evidence="3" id="KW-0378">Hydrolase</keyword>
<sequence length="135" mass="14554">AYISIITNGTPPQEFKVILDTGFTDLWVPSIYCASQACTNHNIFNSLLSSTFRVSGRPISIAYGTGQMLGFLGYDNVKIGDLVDIGQGFGLSVKEPDKFMKYTVFDGILGLGYPSLGIEEPPLSLITCGTKASFL</sequence>
<feature type="non-terminal residue" evidence="6">
    <location>
        <position position="135"/>
    </location>
</feature>
<accession>F7D2N9</accession>
<feature type="disulfide bond" evidence="4">
    <location>
        <begin position="33"/>
        <end position="38"/>
    </location>
</feature>
<dbReference type="InterPro" id="IPR033121">
    <property type="entry name" value="PEPTIDASE_A1"/>
</dbReference>
<dbReference type="Gene3D" id="2.40.70.10">
    <property type="entry name" value="Acid Proteases"/>
    <property type="match status" value="1"/>
</dbReference>
<dbReference type="InterPro" id="IPR021109">
    <property type="entry name" value="Peptidase_aspartic_dom_sf"/>
</dbReference>
<dbReference type="FunFam" id="2.40.70.10:FF:000008">
    <property type="entry name" value="Cathepsin D"/>
    <property type="match status" value="1"/>
</dbReference>
<dbReference type="PANTHER" id="PTHR47966:SF49">
    <property type="entry name" value="PEPSIN A-5"/>
    <property type="match status" value="1"/>
</dbReference>
<feature type="non-terminal residue" evidence="6">
    <location>
        <position position="1"/>
    </location>
</feature>
<evidence type="ECO:0000256" key="4">
    <source>
        <dbReference type="PIRSR" id="PIRSR601461-2"/>
    </source>
</evidence>
<dbReference type="Pfam" id="PF00026">
    <property type="entry name" value="Asp"/>
    <property type="match status" value="1"/>
</dbReference>
<dbReference type="GO" id="GO:0004190">
    <property type="term" value="F:aspartic-type endopeptidase activity"/>
    <property type="evidence" value="ECO:0007669"/>
    <property type="project" value="UniProtKB-KW"/>
</dbReference>
<evidence type="ECO:0000256" key="1">
    <source>
        <dbReference type="ARBA" id="ARBA00007447"/>
    </source>
</evidence>
<dbReference type="PROSITE" id="PS51767">
    <property type="entry name" value="PEPTIDASE_A1"/>
    <property type="match status" value="1"/>
</dbReference>
<dbReference type="Proteomes" id="UP000013456">
    <property type="component" value="Chromosome 14"/>
</dbReference>
<feature type="domain" description="Peptidase A1" evidence="5">
    <location>
        <begin position="2"/>
        <end position="135"/>
    </location>
</feature>
<dbReference type="HOGENOM" id="CLU_013253_5_2_1"/>
<proteinExistence type="inferred from homology"/>
<comment type="similarity">
    <text evidence="1">Belongs to the peptidase A1 family.</text>
</comment>
<keyword evidence="3" id="KW-0064">Aspartyl protease</keyword>
<gene>
    <name evidence="6" type="ORF">EGK_06150</name>
</gene>
<protein>
    <recommendedName>
        <fullName evidence="5">Peptidase A1 domain-containing protein</fullName>
    </recommendedName>
</protein>
<evidence type="ECO:0000256" key="2">
    <source>
        <dbReference type="ARBA" id="ARBA00022670"/>
    </source>
</evidence>
<evidence type="ECO:0000259" key="5">
    <source>
        <dbReference type="PROSITE" id="PS51767"/>
    </source>
</evidence>
<dbReference type="GO" id="GO:0006508">
    <property type="term" value="P:proteolysis"/>
    <property type="evidence" value="ECO:0007669"/>
    <property type="project" value="UniProtKB-KW"/>
</dbReference>
<dbReference type="SUPFAM" id="SSF50630">
    <property type="entry name" value="Acid proteases"/>
    <property type="match status" value="1"/>
</dbReference>
<evidence type="ECO:0000256" key="3">
    <source>
        <dbReference type="ARBA" id="ARBA00022750"/>
    </source>
</evidence>
<dbReference type="InterPro" id="IPR001461">
    <property type="entry name" value="Aspartic_peptidase_A1"/>
</dbReference>
<dbReference type="EMBL" id="CM001266">
    <property type="protein sequence ID" value="EHH22817.1"/>
    <property type="molecule type" value="Genomic_DNA"/>
</dbReference>
<name>F7D2N9_MACMU</name>
<dbReference type="AlphaFoldDB" id="F7D2N9"/>